<organism evidence="2 3">
    <name type="scientific">Coniophora puteana (strain RWD-64-598)</name>
    <name type="common">Brown rot fungus</name>
    <dbReference type="NCBI Taxonomy" id="741705"/>
    <lineage>
        <taxon>Eukaryota</taxon>
        <taxon>Fungi</taxon>
        <taxon>Dikarya</taxon>
        <taxon>Basidiomycota</taxon>
        <taxon>Agaricomycotina</taxon>
        <taxon>Agaricomycetes</taxon>
        <taxon>Agaricomycetidae</taxon>
        <taxon>Boletales</taxon>
        <taxon>Coniophorineae</taxon>
        <taxon>Coniophoraceae</taxon>
        <taxon>Coniophora</taxon>
    </lineage>
</organism>
<accession>A0A5M3N410</accession>
<reference evidence="3" key="1">
    <citation type="journal article" date="2012" name="Science">
        <title>The Paleozoic origin of enzymatic lignin decomposition reconstructed from 31 fungal genomes.</title>
        <authorList>
            <person name="Floudas D."/>
            <person name="Binder M."/>
            <person name="Riley R."/>
            <person name="Barry K."/>
            <person name="Blanchette R.A."/>
            <person name="Henrissat B."/>
            <person name="Martinez A.T."/>
            <person name="Otillar R."/>
            <person name="Spatafora J.W."/>
            <person name="Yadav J.S."/>
            <person name="Aerts A."/>
            <person name="Benoit I."/>
            <person name="Boyd A."/>
            <person name="Carlson A."/>
            <person name="Copeland A."/>
            <person name="Coutinho P.M."/>
            <person name="de Vries R.P."/>
            <person name="Ferreira P."/>
            <person name="Findley K."/>
            <person name="Foster B."/>
            <person name="Gaskell J."/>
            <person name="Glotzer D."/>
            <person name="Gorecki P."/>
            <person name="Heitman J."/>
            <person name="Hesse C."/>
            <person name="Hori C."/>
            <person name="Igarashi K."/>
            <person name="Jurgens J.A."/>
            <person name="Kallen N."/>
            <person name="Kersten P."/>
            <person name="Kohler A."/>
            <person name="Kuees U."/>
            <person name="Kumar T.K.A."/>
            <person name="Kuo A."/>
            <person name="LaButti K."/>
            <person name="Larrondo L.F."/>
            <person name="Lindquist E."/>
            <person name="Ling A."/>
            <person name="Lombard V."/>
            <person name="Lucas S."/>
            <person name="Lundell T."/>
            <person name="Martin R."/>
            <person name="McLaughlin D.J."/>
            <person name="Morgenstern I."/>
            <person name="Morin E."/>
            <person name="Murat C."/>
            <person name="Nagy L.G."/>
            <person name="Nolan M."/>
            <person name="Ohm R.A."/>
            <person name="Patyshakuliyeva A."/>
            <person name="Rokas A."/>
            <person name="Ruiz-Duenas F.J."/>
            <person name="Sabat G."/>
            <person name="Salamov A."/>
            <person name="Samejima M."/>
            <person name="Schmutz J."/>
            <person name="Slot J.C."/>
            <person name="St John F."/>
            <person name="Stenlid J."/>
            <person name="Sun H."/>
            <person name="Sun S."/>
            <person name="Syed K."/>
            <person name="Tsang A."/>
            <person name="Wiebenga A."/>
            <person name="Young D."/>
            <person name="Pisabarro A."/>
            <person name="Eastwood D.C."/>
            <person name="Martin F."/>
            <person name="Cullen D."/>
            <person name="Grigoriev I.V."/>
            <person name="Hibbett D.S."/>
        </authorList>
    </citation>
    <scope>NUCLEOTIDE SEQUENCE [LARGE SCALE GENOMIC DNA]</scope>
    <source>
        <strain evidence="3">RWD-64-598 SS2</strain>
    </source>
</reference>
<feature type="region of interest" description="Disordered" evidence="1">
    <location>
        <begin position="65"/>
        <end position="116"/>
    </location>
</feature>
<dbReference type="RefSeq" id="XP_007762992.1">
    <property type="nucleotide sequence ID" value="XM_007764802.1"/>
</dbReference>
<protein>
    <submittedName>
        <fullName evidence="2">Uncharacterized protein</fullName>
    </submittedName>
</protein>
<evidence type="ECO:0000313" key="3">
    <source>
        <dbReference type="Proteomes" id="UP000053558"/>
    </source>
</evidence>
<evidence type="ECO:0000256" key="1">
    <source>
        <dbReference type="SAM" id="MobiDB-lite"/>
    </source>
</evidence>
<dbReference type="EMBL" id="JH711573">
    <property type="protein sequence ID" value="EIW86038.1"/>
    <property type="molecule type" value="Genomic_DNA"/>
</dbReference>
<keyword evidence="3" id="KW-1185">Reference proteome</keyword>
<dbReference type="AlphaFoldDB" id="A0A5M3N410"/>
<feature type="compositionally biased region" description="Basic and acidic residues" evidence="1">
    <location>
        <begin position="74"/>
        <end position="83"/>
    </location>
</feature>
<dbReference type="GeneID" id="19202457"/>
<dbReference type="Proteomes" id="UP000053558">
    <property type="component" value="Unassembled WGS sequence"/>
</dbReference>
<evidence type="ECO:0000313" key="2">
    <source>
        <dbReference type="EMBL" id="EIW86038.1"/>
    </source>
</evidence>
<comment type="caution">
    <text evidence="2">The sequence shown here is derived from an EMBL/GenBank/DDBJ whole genome shotgun (WGS) entry which is preliminary data.</text>
</comment>
<sequence>MSSSAWTNHLSRVRTVELAHRKIPAAMKTRMMVMRKYNSTEHPTLFHKATDLGKVLNKDMRSFVGNEVSPYSDDETKSQHTDDSSGDEFVQHAGANGKGKAKTKEPSKAAKAVVRT</sequence>
<name>A0A5M3N410_CONPW</name>
<dbReference type="KEGG" id="cput:CONPUDRAFT_148159"/>
<gene>
    <name evidence="2" type="ORF">CONPUDRAFT_148159</name>
</gene>
<proteinExistence type="predicted"/>